<dbReference type="FunCoup" id="B4LGJ4">
    <property type="interactions" value="5"/>
</dbReference>
<name>B4LGJ4_DROVI</name>
<dbReference type="PhylomeDB" id="B4LGJ4"/>
<evidence type="ECO:0000313" key="2">
    <source>
        <dbReference type="Proteomes" id="UP000008792"/>
    </source>
</evidence>
<reference evidence="1 2" key="1">
    <citation type="journal article" date="2007" name="Nature">
        <title>Evolution of genes and genomes on the Drosophila phylogeny.</title>
        <authorList>
            <consortium name="Drosophila 12 Genomes Consortium"/>
            <person name="Clark A.G."/>
            <person name="Eisen M.B."/>
            <person name="Smith D.R."/>
            <person name="Bergman C.M."/>
            <person name="Oliver B."/>
            <person name="Markow T.A."/>
            <person name="Kaufman T.C."/>
            <person name="Kellis M."/>
            <person name="Gelbart W."/>
            <person name="Iyer V.N."/>
            <person name="Pollard D.A."/>
            <person name="Sackton T.B."/>
            <person name="Larracuente A.M."/>
            <person name="Singh N.D."/>
            <person name="Abad J.P."/>
            <person name="Abt D.N."/>
            <person name="Adryan B."/>
            <person name="Aguade M."/>
            <person name="Akashi H."/>
            <person name="Anderson W.W."/>
            <person name="Aquadro C.F."/>
            <person name="Ardell D.H."/>
            <person name="Arguello R."/>
            <person name="Artieri C.G."/>
            <person name="Barbash D.A."/>
            <person name="Barker D."/>
            <person name="Barsanti P."/>
            <person name="Batterham P."/>
            <person name="Batzoglou S."/>
            <person name="Begun D."/>
            <person name="Bhutkar A."/>
            <person name="Blanco E."/>
            <person name="Bosak S.A."/>
            <person name="Bradley R.K."/>
            <person name="Brand A.D."/>
            <person name="Brent M.R."/>
            <person name="Brooks A.N."/>
            <person name="Brown R.H."/>
            <person name="Butlin R.K."/>
            <person name="Caggese C."/>
            <person name="Calvi B.R."/>
            <person name="Bernardo de Carvalho A."/>
            <person name="Caspi A."/>
            <person name="Castrezana S."/>
            <person name="Celniker S.E."/>
            <person name="Chang J.L."/>
            <person name="Chapple C."/>
            <person name="Chatterji S."/>
            <person name="Chinwalla A."/>
            <person name="Civetta A."/>
            <person name="Clifton S.W."/>
            <person name="Comeron J.M."/>
            <person name="Costello J.C."/>
            <person name="Coyne J.A."/>
            <person name="Daub J."/>
            <person name="David R.G."/>
            <person name="Delcher A.L."/>
            <person name="Delehaunty K."/>
            <person name="Do C.B."/>
            <person name="Ebling H."/>
            <person name="Edwards K."/>
            <person name="Eickbush T."/>
            <person name="Evans J.D."/>
            <person name="Filipski A."/>
            <person name="Findeiss S."/>
            <person name="Freyhult E."/>
            <person name="Fulton L."/>
            <person name="Fulton R."/>
            <person name="Garcia A.C."/>
            <person name="Gardiner A."/>
            <person name="Garfield D.A."/>
            <person name="Garvin B.E."/>
            <person name="Gibson G."/>
            <person name="Gilbert D."/>
            <person name="Gnerre S."/>
            <person name="Godfrey J."/>
            <person name="Good R."/>
            <person name="Gotea V."/>
            <person name="Gravely B."/>
            <person name="Greenberg A.J."/>
            <person name="Griffiths-Jones S."/>
            <person name="Gross S."/>
            <person name="Guigo R."/>
            <person name="Gustafson E.A."/>
            <person name="Haerty W."/>
            <person name="Hahn M.W."/>
            <person name="Halligan D.L."/>
            <person name="Halpern A.L."/>
            <person name="Halter G.M."/>
            <person name="Han M.V."/>
            <person name="Heger A."/>
            <person name="Hillier L."/>
            <person name="Hinrichs A.S."/>
            <person name="Holmes I."/>
            <person name="Hoskins R.A."/>
            <person name="Hubisz M.J."/>
            <person name="Hultmark D."/>
            <person name="Huntley M.A."/>
            <person name="Jaffe D.B."/>
            <person name="Jagadeeshan S."/>
            <person name="Jeck W.R."/>
            <person name="Johnson J."/>
            <person name="Jones C.D."/>
            <person name="Jordan W.C."/>
            <person name="Karpen G.H."/>
            <person name="Kataoka E."/>
            <person name="Keightley P.D."/>
            <person name="Kheradpour P."/>
            <person name="Kirkness E.F."/>
            <person name="Koerich L.B."/>
            <person name="Kristiansen K."/>
            <person name="Kudrna D."/>
            <person name="Kulathinal R.J."/>
            <person name="Kumar S."/>
            <person name="Kwok R."/>
            <person name="Lander E."/>
            <person name="Langley C.H."/>
            <person name="Lapoint R."/>
            <person name="Lazzaro B.P."/>
            <person name="Lee S.J."/>
            <person name="Levesque L."/>
            <person name="Li R."/>
            <person name="Lin C.F."/>
            <person name="Lin M.F."/>
            <person name="Lindblad-Toh K."/>
            <person name="Llopart A."/>
            <person name="Long M."/>
            <person name="Low L."/>
            <person name="Lozovsky E."/>
            <person name="Lu J."/>
            <person name="Luo M."/>
            <person name="Machado C.A."/>
            <person name="Makalowski W."/>
            <person name="Marzo M."/>
            <person name="Matsuda M."/>
            <person name="Matzkin L."/>
            <person name="McAllister B."/>
            <person name="McBride C.S."/>
            <person name="McKernan B."/>
            <person name="McKernan K."/>
            <person name="Mendez-Lago M."/>
            <person name="Minx P."/>
            <person name="Mollenhauer M.U."/>
            <person name="Montooth K."/>
            <person name="Mount S.M."/>
            <person name="Mu X."/>
            <person name="Myers E."/>
            <person name="Negre B."/>
            <person name="Newfeld S."/>
            <person name="Nielsen R."/>
            <person name="Noor M.A."/>
            <person name="O'Grady P."/>
            <person name="Pachter L."/>
            <person name="Papaceit M."/>
            <person name="Parisi M.J."/>
            <person name="Parisi M."/>
            <person name="Parts L."/>
            <person name="Pedersen J.S."/>
            <person name="Pesole G."/>
            <person name="Phillippy A.M."/>
            <person name="Ponting C.P."/>
            <person name="Pop M."/>
            <person name="Porcelli D."/>
            <person name="Powell J.R."/>
            <person name="Prohaska S."/>
            <person name="Pruitt K."/>
            <person name="Puig M."/>
            <person name="Quesneville H."/>
            <person name="Ram K.R."/>
            <person name="Rand D."/>
            <person name="Rasmussen M.D."/>
            <person name="Reed L.K."/>
            <person name="Reenan R."/>
            <person name="Reily A."/>
            <person name="Remington K.A."/>
            <person name="Rieger T.T."/>
            <person name="Ritchie M.G."/>
            <person name="Robin C."/>
            <person name="Rogers Y.H."/>
            <person name="Rohde C."/>
            <person name="Rozas J."/>
            <person name="Rubenfield M.J."/>
            <person name="Ruiz A."/>
            <person name="Russo S."/>
            <person name="Salzberg S.L."/>
            <person name="Sanchez-Gracia A."/>
            <person name="Saranga D.J."/>
            <person name="Sato H."/>
            <person name="Schaeffer S.W."/>
            <person name="Schatz M.C."/>
            <person name="Schlenke T."/>
            <person name="Schwartz R."/>
            <person name="Segarra C."/>
            <person name="Singh R.S."/>
            <person name="Sirot L."/>
            <person name="Sirota M."/>
            <person name="Sisneros N.B."/>
            <person name="Smith C.D."/>
            <person name="Smith T.F."/>
            <person name="Spieth J."/>
            <person name="Stage D.E."/>
            <person name="Stark A."/>
            <person name="Stephan W."/>
            <person name="Strausberg R.L."/>
            <person name="Strempel S."/>
            <person name="Sturgill D."/>
            <person name="Sutton G."/>
            <person name="Sutton G.G."/>
            <person name="Tao W."/>
            <person name="Teichmann S."/>
            <person name="Tobari Y.N."/>
            <person name="Tomimura Y."/>
            <person name="Tsolas J.M."/>
            <person name="Valente V.L."/>
            <person name="Venter E."/>
            <person name="Venter J.C."/>
            <person name="Vicario S."/>
            <person name="Vieira F.G."/>
            <person name="Vilella A.J."/>
            <person name="Villasante A."/>
            <person name="Walenz B."/>
            <person name="Wang J."/>
            <person name="Wasserman M."/>
            <person name="Watts T."/>
            <person name="Wilson D."/>
            <person name="Wilson R.K."/>
            <person name="Wing R.A."/>
            <person name="Wolfner M.F."/>
            <person name="Wong A."/>
            <person name="Wong G.K."/>
            <person name="Wu C.I."/>
            <person name="Wu G."/>
            <person name="Yamamoto D."/>
            <person name="Yang H.P."/>
            <person name="Yang S.P."/>
            <person name="Yorke J.A."/>
            <person name="Yoshida K."/>
            <person name="Zdobnov E."/>
            <person name="Zhang P."/>
            <person name="Zhang Y."/>
            <person name="Zimin A.V."/>
            <person name="Baldwin J."/>
            <person name="Abdouelleil A."/>
            <person name="Abdulkadir J."/>
            <person name="Abebe A."/>
            <person name="Abera B."/>
            <person name="Abreu J."/>
            <person name="Acer S.C."/>
            <person name="Aftuck L."/>
            <person name="Alexander A."/>
            <person name="An P."/>
            <person name="Anderson E."/>
            <person name="Anderson S."/>
            <person name="Arachi H."/>
            <person name="Azer M."/>
            <person name="Bachantsang P."/>
            <person name="Barry A."/>
            <person name="Bayul T."/>
            <person name="Berlin A."/>
            <person name="Bessette D."/>
            <person name="Bloom T."/>
            <person name="Blye J."/>
            <person name="Boguslavskiy L."/>
            <person name="Bonnet C."/>
            <person name="Boukhgalter B."/>
            <person name="Bourzgui I."/>
            <person name="Brown A."/>
            <person name="Cahill P."/>
            <person name="Channer S."/>
            <person name="Cheshatsang Y."/>
            <person name="Chuda L."/>
            <person name="Citroen M."/>
            <person name="Collymore A."/>
            <person name="Cooke P."/>
            <person name="Costello M."/>
            <person name="D'Aco K."/>
            <person name="Daza R."/>
            <person name="De Haan G."/>
            <person name="DeGray S."/>
            <person name="DeMaso C."/>
            <person name="Dhargay N."/>
            <person name="Dooley K."/>
            <person name="Dooley E."/>
            <person name="Doricent M."/>
            <person name="Dorje P."/>
            <person name="Dorjee K."/>
            <person name="Dupes A."/>
            <person name="Elong R."/>
            <person name="Falk J."/>
            <person name="Farina A."/>
            <person name="Faro S."/>
            <person name="Ferguson D."/>
            <person name="Fisher S."/>
            <person name="Foley C.D."/>
            <person name="Franke A."/>
            <person name="Friedrich D."/>
            <person name="Gadbois L."/>
            <person name="Gearin G."/>
            <person name="Gearin C.R."/>
            <person name="Giannoukos G."/>
            <person name="Goode T."/>
            <person name="Graham J."/>
            <person name="Grandbois E."/>
            <person name="Grewal S."/>
            <person name="Gyaltsen K."/>
            <person name="Hafez N."/>
            <person name="Hagos B."/>
            <person name="Hall J."/>
            <person name="Henson C."/>
            <person name="Hollinger A."/>
            <person name="Honan T."/>
            <person name="Huard M.D."/>
            <person name="Hughes L."/>
            <person name="Hurhula B."/>
            <person name="Husby M.E."/>
            <person name="Kamat A."/>
            <person name="Kanga B."/>
            <person name="Kashin S."/>
            <person name="Khazanovich D."/>
            <person name="Kisner P."/>
            <person name="Lance K."/>
            <person name="Lara M."/>
            <person name="Lee W."/>
            <person name="Lennon N."/>
            <person name="Letendre F."/>
            <person name="LeVine R."/>
            <person name="Lipovsky A."/>
            <person name="Liu X."/>
            <person name="Liu J."/>
            <person name="Liu S."/>
            <person name="Lokyitsang T."/>
            <person name="Lokyitsang Y."/>
            <person name="Lubonja R."/>
            <person name="Lui A."/>
            <person name="MacDonald P."/>
            <person name="Magnisalis V."/>
            <person name="Maru K."/>
            <person name="Matthews C."/>
            <person name="McCusker W."/>
            <person name="McDonough S."/>
            <person name="Mehta T."/>
            <person name="Meldrim J."/>
            <person name="Meneus L."/>
            <person name="Mihai O."/>
            <person name="Mihalev A."/>
            <person name="Mihova T."/>
            <person name="Mittelman R."/>
            <person name="Mlenga V."/>
            <person name="Montmayeur A."/>
            <person name="Mulrain L."/>
            <person name="Navidi A."/>
            <person name="Naylor J."/>
            <person name="Negash T."/>
            <person name="Nguyen T."/>
            <person name="Nguyen N."/>
            <person name="Nicol R."/>
            <person name="Norbu C."/>
            <person name="Norbu N."/>
            <person name="Novod N."/>
            <person name="O'Neill B."/>
            <person name="Osman S."/>
            <person name="Markiewicz E."/>
            <person name="Oyono O.L."/>
            <person name="Patti C."/>
            <person name="Phunkhang P."/>
            <person name="Pierre F."/>
            <person name="Priest M."/>
            <person name="Raghuraman S."/>
            <person name="Rege F."/>
            <person name="Reyes R."/>
            <person name="Rise C."/>
            <person name="Rogov P."/>
            <person name="Ross K."/>
            <person name="Ryan E."/>
            <person name="Settipalli S."/>
            <person name="Shea T."/>
            <person name="Sherpa N."/>
            <person name="Shi L."/>
            <person name="Shih D."/>
            <person name="Sparrow T."/>
            <person name="Spaulding J."/>
            <person name="Stalker J."/>
            <person name="Stange-Thomann N."/>
            <person name="Stavropoulos S."/>
            <person name="Stone C."/>
            <person name="Strader C."/>
            <person name="Tesfaye S."/>
            <person name="Thomson T."/>
            <person name="Thoulutsang Y."/>
            <person name="Thoulutsang D."/>
            <person name="Topham K."/>
            <person name="Topping I."/>
            <person name="Tsamla T."/>
            <person name="Vassiliev H."/>
            <person name="Vo A."/>
            <person name="Wangchuk T."/>
            <person name="Wangdi T."/>
            <person name="Weiand M."/>
            <person name="Wilkinson J."/>
            <person name="Wilson A."/>
            <person name="Yadav S."/>
            <person name="Young G."/>
            <person name="Yu Q."/>
            <person name="Zembek L."/>
            <person name="Zhong D."/>
            <person name="Zimmer A."/>
            <person name="Zwirko Z."/>
            <person name="Jaffe D.B."/>
            <person name="Alvarez P."/>
            <person name="Brockman W."/>
            <person name="Butler J."/>
            <person name="Chin C."/>
            <person name="Gnerre S."/>
            <person name="Grabherr M."/>
            <person name="Kleber M."/>
            <person name="Mauceli E."/>
            <person name="MacCallum I."/>
        </authorList>
    </citation>
    <scope>NUCLEOTIDE SEQUENCE [LARGE SCALE GENOMIC DNA]</scope>
    <source>
        <strain evidence="2">Tucson 15010-1051.87</strain>
    </source>
</reference>
<evidence type="ECO:0000313" key="1">
    <source>
        <dbReference type="EMBL" id="EDW69432.1"/>
    </source>
</evidence>
<dbReference type="eggNOG" id="ENOG502TBI5">
    <property type="taxonomic scope" value="Eukaryota"/>
</dbReference>
<dbReference type="PROSITE" id="PS51257">
    <property type="entry name" value="PROKAR_LIPOPROTEIN"/>
    <property type="match status" value="1"/>
</dbReference>
<dbReference type="Proteomes" id="UP000008792">
    <property type="component" value="Unassembled WGS sequence"/>
</dbReference>
<proteinExistence type="predicted"/>
<dbReference type="OMA" id="MYSLTPA"/>
<dbReference type="AlphaFoldDB" id="B4LGJ4"/>
<dbReference type="STRING" id="7244.B4LGJ4"/>
<dbReference type="EMBL" id="CH940647">
    <property type="protein sequence ID" value="EDW69432.1"/>
    <property type="molecule type" value="Genomic_DNA"/>
</dbReference>
<dbReference type="HOGENOM" id="CLU_1422856_0_0_1"/>
<dbReference type="Pfam" id="PF16039">
    <property type="entry name" value="DUF4791"/>
    <property type="match status" value="1"/>
</dbReference>
<protein>
    <submittedName>
        <fullName evidence="1">Uncharacterized protein</fullName>
    </submittedName>
</protein>
<dbReference type="InterPro" id="IPR032007">
    <property type="entry name" value="DUF4791"/>
</dbReference>
<gene>
    <name evidence="1" type="primary">Dvir\GJ13231</name>
    <name evidence="1" type="ORF">Dvir_GJ13231</name>
</gene>
<dbReference type="KEGG" id="dvi:6623045"/>
<organism evidence="1 2">
    <name type="scientific">Drosophila virilis</name>
    <name type="common">Fruit fly</name>
    <dbReference type="NCBI Taxonomy" id="7244"/>
    <lineage>
        <taxon>Eukaryota</taxon>
        <taxon>Metazoa</taxon>
        <taxon>Ecdysozoa</taxon>
        <taxon>Arthropoda</taxon>
        <taxon>Hexapoda</taxon>
        <taxon>Insecta</taxon>
        <taxon>Pterygota</taxon>
        <taxon>Neoptera</taxon>
        <taxon>Endopterygota</taxon>
        <taxon>Diptera</taxon>
        <taxon>Brachycera</taxon>
        <taxon>Muscomorpha</taxon>
        <taxon>Ephydroidea</taxon>
        <taxon>Drosophilidae</taxon>
        <taxon>Drosophila</taxon>
    </lineage>
</organism>
<dbReference type="OrthoDB" id="7762401at2759"/>
<dbReference type="InParanoid" id="B4LGJ4"/>
<keyword evidence="2" id="KW-1185">Reference proteome</keyword>
<sequence length="192" mass="20383">MSKYCEALSQLSLIGACCYGLYALAPAEHPYGYTAAAFCFVHGLLSLVRALEEDEECSPTRSFSVSTGIVDVIPLPLANIEFYLQSSQSGMALVHALSLILLLYDMMGSLGDDWDRATETVKDLSLLGNVASGAYLGTQEENYYHVGVAVSAGIARYGSSLVSTIVPAAGPHVNTLSKAAIIGLMTYSLTNK</sequence>
<accession>B4LGJ4</accession>